<accession>A0ABR7ZYL0</accession>
<feature type="transmembrane region" description="Helical" evidence="1">
    <location>
        <begin position="26"/>
        <end position="48"/>
    </location>
</feature>
<keyword evidence="3" id="KW-1185">Reference proteome</keyword>
<proteinExistence type="predicted"/>
<organism evidence="2 3">
    <name type="scientific">Pseudanabaena mucicola FACHB-723</name>
    <dbReference type="NCBI Taxonomy" id="2692860"/>
    <lineage>
        <taxon>Bacteria</taxon>
        <taxon>Bacillati</taxon>
        <taxon>Cyanobacteriota</taxon>
        <taxon>Cyanophyceae</taxon>
        <taxon>Pseudanabaenales</taxon>
        <taxon>Pseudanabaenaceae</taxon>
        <taxon>Pseudanabaena</taxon>
    </lineage>
</organism>
<dbReference type="Pfam" id="PF06051">
    <property type="entry name" value="DUF928"/>
    <property type="match status" value="1"/>
</dbReference>
<sequence length="344" mass="37773">MSSSKIQIRSTSSICPTNNRQQTRAYLGGLFVVFSCSFLSLEMFSFLMPSIAIAETWIIAQASGNSYGLGLPKTASTGGGTRLIEPPEQNWERQPTAPVIPKVVPSIPRSRTAPRSRPPLLYRKIVPNLPLITLLTPEDGARTASPQPTLYWYLSPQALTALANDNPAASDCHSKLVGQFSLTKVDKGVVTIFETELNLVSGLSSFKLPIAASLQPNKNYRWQISFPSAKGEQVNVSGWVVYTPPQQSLQIALTRALTSRDRAKIYAQAGYWFEAIDGYTKWLNFKPSDSGARTARNEILKAGFANHDNLDVDSLLTNLNIDFGADLDTNEKEIDPQNVPAEQL</sequence>
<evidence type="ECO:0000313" key="2">
    <source>
        <dbReference type="EMBL" id="MBD2188664.1"/>
    </source>
</evidence>
<dbReference type="RefSeq" id="WP_190403514.1">
    <property type="nucleotide sequence ID" value="NZ_JACJQB010000020.1"/>
</dbReference>
<protein>
    <submittedName>
        <fullName evidence="2">DUF928 domain-containing protein</fullName>
    </submittedName>
</protein>
<dbReference type="Proteomes" id="UP000642094">
    <property type="component" value="Unassembled WGS sequence"/>
</dbReference>
<evidence type="ECO:0000313" key="3">
    <source>
        <dbReference type="Proteomes" id="UP000642094"/>
    </source>
</evidence>
<comment type="caution">
    <text evidence="2">The sequence shown here is derived from an EMBL/GenBank/DDBJ whole genome shotgun (WGS) entry which is preliminary data.</text>
</comment>
<reference evidence="2 3" key="1">
    <citation type="journal article" date="2020" name="ISME J.">
        <title>Comparative genomics reveals insights into cyanobacterial evolution and habitat adaptation.</title>
        <authorList>
            <person name="Chen M.Y."/>
            <person name="Teng W.K."/>
            <person name="Zhao L."/>
            <person name="Hu C.X."/>
            <person name="Zhou Y.K."/>
            <person name="Han B.P."/>
            <person name="Song L.R."/>
            <person name="Shu W.S."/>
        </authorList>
    </citation>
    <scope>NUCLEOTIDE SEQUENCE [LARGE SCALE GENOMIC DNA]</scope>
    <source>
        <strain evidence="2 3">FACHB-723</strain>
    </source>
</reference>
<dbReference type="EMBL" id="JACJQB010000020">
    <property type="protein sequence ID" value="MBD2188664.1"/>
    <property type="molecule type" value="Genomic_DNA"/>
</dbReference>
<dbReference type="InterPro" id="IPR010328">
    <property type="entry name" value="DUF928"/>
</dbReference>
<keyword evidence="1" id="KW-1133">Transmembrane helix</keyword>
<keyword evidence="1" id="KW-0472">Membrane</keyword>
<keyword evidence="1" id="KW-0812">Transmembrane</keyword>
<evidence type="ECO:0000256" key="1">
    <source>
        <dbReference type="SAM" id="Phobius"/>
    </source>
</evidence>
<gene>
    <name evidence="2" type="ORF">H6F41_10975</name>
</gene>
<name>A0ABR7ZYL0_9CYAN</name>